<protein>
    <recommendedName>
        <fullName evidence="3">F-box domain-containing protein</fullName>
    </recommendedName>
</protein>
<evidence type="ECO:0000313" key="2">
    <source>
        <dbReference type="Proteomes" id="UP001610334"/>
    </source>
</evidence>
<reference evidence="1 2" key="1">
    <citation type="submission" date="2024-07" db="EMBL/GenBank/DDBJ databases">
        <title>Section-level genome sequencing and comparative genomics of Aspergillus sections Usti and Cavernicolus.</title>
        <authorList>
            <consortium name="Lawrence Berkeley National Laboratory"/>
            <person name="Nybo J.L."/>
            <person name="Vesth T.C."/>
            <person name="Theobald S."/>
            <person name="Frisvad J.C."/>
            <person name="Larsen T.O."/>
            <person name="Kjaerboelling I."/>
            <person name="Rothschild-Mancinelli K."/>
            <person name="Lyhne E.K."/>
            <person name="Kogle M.E."/>
            <person name="Barry K."/>
            <person name="Clum A."/>
            <person name="Na H."/>
            <person name="Ledsgaard L."/>
            <person name="Lin J."/>
            <person name="Lipzen A."/>
            <person name="Kuo A."/>
            <person name="Riley R."/>
            <person name="Mondo S."/>
            <person name="Labutti K."/>
            <person name="Haridas S."/>
            <person name="Pangalinan J."/>
            <person name="Salamov A.A."/>
            <person name="Simmons B.A."/>
            <person name="Magnuson J.K."/>
            <person name="Chen J."/>
            <person name="Drula E."/>
            <person name="Henrissat B."/>
            <person name="Wiebenga A."/>
            <person name="Lubbers R.J."/>
            <person name="Gomes A.C."/>
            <person name="Makela M.R."/>
            <person name="Stajich J."/>
            <person name="Grigoriev I.V."/>
            <person name="Mortensen U.H."/>
            <person name="De Vries R.P."/>
            <person name="Baker S.E."/>
            <person name="Andersen M.R."/>
        </authorList>
    </citation>
    <scope>NUCLEOTIDE SEQUENCE [LARGE SCALE GENOMIC DNA]</scope>
    <source>
        <strain evidence="1 2">CBS 588.65</strain>
    </source>
</reference>
<comment type="caution">
    <text evidence="1">The sequence shown here is derived from an EMBL/GenBank/DDBJ whole genome shotgun (WGS) entry which is preliminary data.</text>
</comment>
<name>A0ABR4H3Z3_9EURO</name>
<evidence type="ECO:0000313" key="1">
    <source>
        <dbReference type="EMBL" id="KAL2810171.1"/>
    </source>
</evidence>
<dbReference type="EMBL" id="JBFXLT010000076">
    <property type="protein sequence ID" value="KAL2810171.1"/>
    <property type="molecule type" value="Genomic_DNA"/>
</dbReference>
<sequence>MSTLLRVPREILGIIFASCDKFQQVTALASTCKLLHSIWESNAPRIIWSVGQSDIFLFNEVLILIRATALVIKHLQDAQLPPHPLPFALLSGDTVKPTLAELHSVLDVEHLVRCMRWRMCGQGDSANHQLGTQREKKLCDDCIVRGQSVHRAFYRLFLIAAALSGLFHEPLLSKDKDANRPPDFLVQYKREIEAMEGAEGSDDWETEQVLSTSDIGYLMEFPVYRLQDFDAYDGALGQLAEFLVDISWSHARRQSASTWTCTLGPKEHAKLRGSCRKGAQCPRWTTGFLSRFGPYSDIAKAATLFTEMTHLLAAWAWMDGNQFFPSMYGDNNVASRLRTSSTSREVTLIDPQSLVPIKWFMPASATEAMDLGVIYETAKFNPDPSSKSPSGYIGPLDSILEIMWSESGQPNHYTHECPVACYSLQFFEYVFRKYLGIRFADEAFLHNPKYSPFKQWIGLLNVFEDPWVVMHESDPQGTFSHVDSPRGQAYFSPELFS</sequence>
<proteinExistence type="predicted"/>
<organism evidence="1 2">
    <name type="scientific">Aspergillus granulosus</name>
    <dbReference type="NCBI Taxonomy" id="176169"/>
    <lineage>
        <taxon>Eukaryota</taxon>
        <taxon>Fungi</taxon>
        <taxon>Dikarya</taxon>
        <taxon>Ascomycota</taxon>
        <taxon>Pezizomycotina</taxon>
        <taxon>Eurotiomycetes</taxon>
        <taxon>Eurotiomycetidae</taxon>
        <taxon>Eurotiales</taxon>
        <taxon>Aspergillaceae</taxon>
        <taxon>Aspergillus</taxon>
        <taxon>Aspergillus subgen. Nidulantes</taxon>
    </lineage>
</organism>
<accession>A0ABR4H3Z3</accession>
<keyword evidence="2" id="KW-1185">Reference proteome</keyword>
<evidence type="ECO:0008006" key="3">
    <source>
        <dbReference type="Google" id="ProtNLM"/>
    </source>
</evidence>
<dbReference type="Proteomes" id="UP001610334">
    <property type="component" value="Unassembled WGS sequence"/>
</dbReference>
<gene>
    <name evidence="1" type="ORF">BJX63DRAFT_434574</name>
</gene>